<sequence length="83" mass="9405">FGRLFDLAKAKSISVAEMFMLGWGVGGEAWVWRRQLMRAWEEEMLRECQTLLLNLSCRLSVQIDGSGSLTLIQDTLSAVHISF</sequence>
<evidence type="ECO:0000313" key="1">
    <source>
        <dbReference type="EMBL" id="MCI44838.1"/>
    </source>
</evidence>
<dbReference type="EMBL" id="LXQA010335931">
    <property type="protein sequence ID" value="MCI44838.1"/>
    <property type="molecule type" value="Genomic_DNA"/>
</dbReference>
<organism evidence="1 2">
    <name type="scientific">Trifolium medium</name>
    <dbReference type="NCBI Taxonomy" id="97028"/>
    <lineage>
        <taxon>Eukaryota</taxon>
        <taxon>Viridiplantae</taxon>
        <taxon>Streptophyta</taxon>
        <taxon>Embryophyta</taxon>
        <taxon>Tracheophyta</taxon>
        <taxon>Spermatophyta</taxon>
        <taxon>Magnoliopsida</taxon>
        <taxon>eudicotyledons</taxon>
        <taxon>Gunneridae</taxon>
        <taxon>Pentapetalae</taxon>
        <taxon>rosids</taxon>
        <taxon>fabids</taxon>
        <taxon>Fabales</taxon>
        <taxon>Fabaceae</taxon>
        <taxon>Papilionoideae</taxon>
        <taxon>50 kb inversion clade</taxon>
        <taxon>NPAAA clade</taxon>
        <taxon>Hologalegina</taxon>
        <taxon>IRL clade</taxon>
        <taxon>Trifolieae</taxon>
        <taxon>Trifolium</taxon>
    </lineage>
</organism>
<dbReference type="Proteomes" id="UP000265520">
    <property type="component" value="Unassembled WGS sequence"/>
</dbReference>
<comment type="caution">
    <text evidence="1">The sequence shown here is derived from an EMBL/GenBank/DDBJ whole genome shotgun (WGS) entry which is preliminary data.</text>
</comment>
<keyword evidence="2" id="KW-1185">Reference proteome</keyword>
<name>A0A392S7N7_9FABA</name>
<proteinExistence type="predicted"/>
<feature type="non-terminal residue" evidence="1">
    <location>
        <position position="1"/>
    </location>
</feature>
<protein>
    <submittedName>
        <fullName evidence="1">YIPF1-like protein</fullName>
    </submittedName>
</protein>
<reference evidence="1 2" key="1">
    <citation type="journal article" date="2018" name="Front. Plant Sci.">
        <title>Red Clover (Trifolium pratense) and Zigzag Clover (T. medium) - A Picture of Genomic Similarities and Differences.</title>
        <authorList>
            <person name="Dluhosova J."/>
            <person name="Istvanek J."/>
            <person name="Nedelnik J."/>
            <person name="Repkova J."/>
        </authorList>
    </citation>
    <scope>NUCLEOTIDE SEQUENCE [LARGE SCALE GENOMIC DNA]</scope>
    <source>
        <strain evidence="2">cv. 10/8</strain>
        <tissue evidence="1">Leaf</tissue>
    </source>
</reference>
<evidence type="ECO:0000313" key="2">
    <source>
        <dbReference type="Proteomes" id="UP000265520"/>
    </source>
</evidence>
<dbReference type="AlphaFoldDB" id="A0A392S7N7"/>
<accession>A0A392S7N7</accession>